<organism evidence="7 8">
    <name type="scientific">Mucilaginibacter straminoryzae</name>
    <dbReference type="NCBI Taxonomy" id="2932774"/>
    <lineage>
        <taxon>Bacteria</taxon>
        <taxon>Pseudomonadati</taxon>
        <taxon>Bacteroidota</taxon>
        <taxon>Sphingobacteriia</taxon>
        <taxon>Sphingobacteriales</taxon>
        <taxon>Sphingobacteriaceae</taxon>
        <taxon>Mucilaginibacter</taxon>
    </lineage>
</organism>
<keyword evidence="5" id="KW-0732">Signal</keyword>
<feature type="chain" id="PRO_5040943668" evidence="5">
    <location>
        <begin position="21"/>
        <end position="407"/>
    </location>
</feature>
<dbReference type="InterPro" id="IPR017937">
    <property type="entry name" value="Thioredoxin_CS"/>
</dbReference>
<feature type="signal peptide" evidence="5">
    <location>
        <begin position="1"/>
        <end position="20"/>
    </location>
</feature>
<dbReference type="Pfam" id="PF13098">
    <property type="entry name" value="Thioredoxin_2"/>
    <property type="match status" value="1"/>
</dbReference>
<dbReference type="GO" id="GO:0005737">
    <property type="term" value="C:cytoplasm"/>
    <property type="evidence" value="ECO:0007669"/>
    <property type="project" value="TreeGrafter"/>
</dbReference>
<keyword evidence="2" id="KW-0249">Electron transport</keyword>
<evidence type="ECO:0000313" key="8">
    <source>
        <dbReference type="Proteomes" id="UP001139450"/>
    </source>
</evidence>
<evidence type="ECO:0000256" key="4">
    <source>
        <dbReference type="ARBA" id="ARBA00023284"/>
    </source>
</evidence>
<dbReference type="SUPFAM" id="SSF52833">
    <property type="entry name" value="Thioredoxin-like"/>
    <property type="match status" value="1"/>
</dbReference>
<reference evidence="7" key="1">
    <citation type="submission" date="2022-04" db="EMBL/GenBank/DDBJ databases">
        <title>Mucilaginibacter sp. RS28 isolated from freshwater.</title>
        <authorList>
            <person name="Ko S.-R."/>
        </authorList>
    </citation>
    <scope>NUCLEOTIDE SEQUENCE</scope>
    <source>
        <strain evidence="7">RS28</strain>
    </source>
</reference>
<dbReference type="InterPro" id="IPR012336">
    <property type="entry name" value="Thioredoxin-like_fold"/>
</dbReference>
<name>A0A9X2BAW8_9SPHI</name>
<keyword evidence="8" id="KW-1185">Reference proteome</keyword>
<dbReference type="GO" id="GO:0015035">
    <property type="term" value="F:protein-disulfide reductase activity"/>
    <property type="evidence" value="ECO:0007669"/>
    <property type="project" value="TreeGrafter"/>
</dbReference>
<sequence length="407" mass="45915">MNRLIVCCMLIAGLSACAFAQTAAQGIDFFKGSWDEVLAEAKAKKLPVFVDVYTDWCGPCKRMEQEVFIQQGVGTFYNRYYISYRLNAEKGEGPALAKQYGVKAYPTWLFLNADGTIRSRNTDFMEASQFIEIGKAALEKSDASVKLSVMETRFLKGERQKAFLKEYLELRTKFQLDNADVLKAYTVSLKKKDIDSAEVRFLLDNSGRTWSEAMPLIANHLSIFTSAKRDIAANEFFDQHLYFAWGDAVKNGDTKTAVKAMAVAEKIYPLLNKAKQLSYDRTALYHCRKLGLKDGLKKAGYRLAATQMVIDTNFARQQDKLMFEQVMEPFLSGKQDSTRIPGFAEEKKMAARQYSGNAASILYETALAFVDLLPPNDPALRDAAKWASRADQLASNQYTKKLLSRFK</sequence>
<feature type="domain" description="Thioredoxin" evidence="6">
    <location>
        <begin position="10"/>
        <end position="143"/>
    </location>
</feature>
<keyword evidence="3" id="KW-1015">Disulfide bond</keyword>
<accession>A0A9X2BAW8</accession>
<dbReference type="Gene3D" id="3.40.30.10">
    <property type="entry name" value="Glutaredoxin"/>
    <property type="match status" value="1"/>
</dbReference>
<keyword evidence="4" id="KW-0676">Redox-active center</keyword>
<dbReference type="InterPro" id="IPR036249">
    <property type="entry name" value="Thioredoxin-like_sf"/>
</dbReference>
<dbReference type="PROSITE" id="PS51257">
    <property type="entry name" value="PROKAR_LIPOPROTEIN"/>
    <property type="match status" value="1"/>
</dbReference>
<evidence type="ECO:0000256" key="2">
    <source>
        <dbReference type="ARBA" id="ARBA00022982"/>
    </source>
</evidence>
<dbReference type="Proteomes" id="UP001139450">
    <property type="component" value="Unassembled WGS sequence"/>
</dbReference>
<gene>
    <name evidence="7" type="ORF">MUY27_15890</name>
</gene>
<dbReference type="PANTHER" id="PTHR45663">
    <property type="entry name" value="GEO12009P1"/>
    <property type="match status" value="1"/>
</dbReference>
<dbReference type="AlphaFoldDB" id="A0A9X2BAW8"/>
<protein>
    <submittedName>
        <fullName evidence="7">Thioredoxin family protein</fullName>
    </submittedName>
</protein>
<dbReference type="PROSITE" id="PS51352">
    <property type="entry name" value="THIOREDOXIN_2"/>
    <property type="match status" value="1"/>
</dbReference>
<proteinExistence type="predicted"/>
<comment type="caution">
    <text evidence="7">The sequence shown here is derived from an EMBL/GenBank/DDBJ whole genome shotgun (WGS) entry which is preliminary data.</text>
</comment>
<evidence type="ECO:0000313" key="7">
    <source>
        <dbReference type="EMBL" id="MCJ8211200.1"/>
    </source>
</evidence>
<keyword evidence="1" id="KW-0813">Transport</keyword>
<evidence type="ECO:0000256" key="3">
    <source>
        <dbReference type="ARBA" id="ARBA00023157"/>
    </source>
</evidence>
<dbReference type="InterPro" id="IPR013766">
    <property type="entry name" value="Thioredoxin_domain"/>
</dbReference>
<evidence type="ECO:0000256" key="1">
    <source>
        <dbReference type="ARBA" id="ARBA00022448"/>
    </source>
</evidence>
<dbReference type="EMBL" id="JALJEJ010000008">
    <property type="protein sequence ID" value="MCJ8211200.1"/>
    <property type="molecule type" value="Genomic_DNA"/>
</dbReference>
<evidence type="ECO:0000256" key="5">
    <source>
        <dbReference type="SAM" id="SignalP"/>
    </source>
</evidence>
<dbReference type="RefSeq" id="WP_245131600.1">
    <property type="nucleotide sequence ID" value="NZ_JALJEJ010000008.1"/>
</dbReference>
<dbReference type="PROSITE" id="PS00194">
    <property type="entry name" value="THIOREDOXIN_1"/>
    <property type="match status" value="1"/>
</dbReference>
<evidence type="ECO:0000259" key="6">
    <source>
        <dbReference type="PROSITE" id="PS51352"/>
    </source>
</evidence>
<dbReference type="PANTHER" id="PTHR45663:SF11">
    <property type="entry name" value="GEO12009P1"/>
    <property type="match status" value="1"/>
</dbReference>